<dbReference type="AlphaFoldDB" id="A0A2T9YYF8"/>
<organism evidence="2 3">
    <name type="scientific">Smittium simulii</name>
    <dbReference type="NCBI Taxonomy" id="133385"/>
    <lineage>
        <taxon>Eukaryota</taxon>
        <taxon>Fungi</taxon>
        <taxon>Fungi incertae sedis</taxon>
        <taxon>Zoopagomycota</taxon>
        <taxon>Kickxellomycotina</taxon>
        <taxon>Harpellomycetes</taxon>
        <taxon>Harpellales</taxon>
        <taxon>Legeriomycetaceae</taxon>
        <taxon>Smittium</taxon>
    </lineage>
</organism>
<comment type="caution">
    <text evidence="2">The sequence shown here is derived from an EMBL/GenBank/DDBJ whole genome shotgun (WGS) entry which is preliminary data.</text>
</comment>
<feature type="region of interest" description="Disordered" evidence="1">
    <location>
        <begin position="50"/>
        <end position="76"/>
    </location>
</feature>
<dbReference type="Proteomes" id="UP000245383">
    <property type="component" value="Unassembled WGS sequence"/>
</dbReference>
<feature type="compositionally biased region" description="Basic and acidic residues" evidence="1">
    <location>
        <begin position="54"/>
        <end position="70"/>
    </location>
</feature>
<reference evidence="2 3" key="1">
    <citation type="journal article" date="2018" name="MBio">
        <title>Comparative Genomics Reveals the Core Gene Toolbox for the Fungus-Insect Symbiosis.</title>
        <authorList>
            <person name="Wang Y."/>
            <person name="Stata M."/>
            <person name="Wang W."/>
            <person name="Stajich J.E."/>
            <person name="White M.M."/>
            <person name="Moncalvo J.M."/>
        </authorList>
    </citation>
    <scope>NUCLEOTIDE SEQUENCE [LARGE SCALE GENOMIC DNA]</scope>
    <source>
        <strain evidence="2 3">SWE-8-4</strain>
    </source>
</reference>
<sequence length="204" mass="22546">MPKVSGVIPSAAAGVPLIPTKRTRLEYSTVAKTGYIDPASKNDYNLNFLPKNSQKNDKNIKNQKKNDKFQQHNKNNVKKIIKPALNPQEFTEVSIMHLLDNSIPKALKKACYGGSDTKIGCSWTQFSGNINAAIDYVALKIDDEYDMPIPKGKAIGATLAANSGVSSDDIVAHAFWSNYSIFDSYYRLTRNSSNNLTESILNLK</sequence>
<proteinExistence type="predicted"/>
<name>A0A2T9YYF8_9FUNG</name>
<accession>A0A2T9YYF8</accession>
<evidence type="ECO:0000313" key="3">
    <source>
        <dbReference type="Proteomes" id="UP000245383"/>
    </source>
</evidence>
<keyword evidence="3" id="KW-1185">Reference proteome</keyword>
<evidence type="ECO:0000256" key="1">
    <source>
        <dbReference type="SAM" id="MobiDB-lite"/>
    </source>
</evidence>
<dbReference type="OrthoDB" id="5588333at2759"/>
<dbReference type="EMBL" id="MBFR01000014">
    <property type="protein sequence ID" value="PVU97314.1"/>
    <property type="molecule type" value="Genomic_DNA"/>
</dbReference>
<protein>
    <submittedName>
        <fullName evidence="2">Uncharacterized protein</fullName>
    </submittedName>
</protein>
<evidence type="ECO:0000313" key="2">
    <source>
        <dbReference type="EMBL" id="PVU97314.1"/>
    </source>
</evidence>
<gene>
    <name evidence="2" type="ORF">BB561_000628</name>
</gene>